<feature type="transmembrane region" description="Helical" evidence="1">
    <location>
        <begin position="185"/>
        <end position="207"/>
    </location>
</feature>
<dbReference type="Proteomes" id="UP000195077">
    <property type="component" value="Unassembled WGS sequence"/>
</dbReference>
<dbReference type="AlphaFoldDB" id="A0A9X6KTK1"/>
<dbReference type="PANTHER" id="PTHR44757">
    <property type="entry name" value="DIGUANYLATE CYCLASE DGCP"/>
    <property type="match status" value="1"/>
</dbReference>
<feature type="non-terminal residue" evidence="5">
    <location>
        <position position="1"/>
    </location>
</feature>
<dbReference type="InterPro" id="IPR043128">
    <property type="entry name" value="Rev_trsase/Diguanyl_cyclase"/>
</dbReference>
<dbReference type="InterPro" id="IPR000014">
    <property type="entry name" value="PAS"/>
</dbReference>
<dbReference type="CDD" id="cd00130">
    <property type="entry name" value="PAS"/>
    <property type="match status" value="1"/>
</dbReference>
<dbReference type="Gene3D" id="3.30.70.270">
    <property type="match status" value="1"/>
</dbReference>
<feature type="transmembrane region" description="Helical" evidence="1">
    <location>
        <begin position="12"/>
        <end position="32"/>
    </location>
</feature>
<dbReference type="SMART" id="SM00052">
    <property type="entry name" value="EAL"/>
    <property type="match status" value="1"/>
</dbReference>
<evidence type="ECO:0000313" key="5">
    <source>
        <dbReference type="EMBL" id="OUA29620.1"/>
    </source>
</evidence>
<dbReference type="PROSITE" id="PS50887">
    <property type="entry name" value="GGDEF"/>
    <property type="match status" value="1"/>
</dbReference>
<dbReference type="PROSITE" id="PS50883">
    <property type="entry name" value="EAL"/>
    <property type="match status" value="1"/>
</dbReference>
<gene>
    <name evidence="5" type="ORF">BK775_07595</name>
</gene>
<feature type="transmembrane region" description="Helical" evidence="1">
    <location>
        <begin position="38"/>
        <end position="58"/>
    </location>
</feature>
<organism evidence="5 6">
    <name type="scientific">Bacillus thuringiensis</name>
    <dbReference type="NCBI Taxonomy" id="1428"/>
    <lineage>
        <taxon>Bacteria</taxon>
        <taxon>Bacillati</taxon>
        <taxon>Bacillota</taxon>
        <taxon>Bacilli</taxon>
        <taxon>Bacillales</taxon>
        <taxon>Bacillaceae</taxon>
        <taxon>Bacillus</taxon>
        <taxon>Bacillus cereus group</taxon>
    </lineage>
</organism>
<dbReference type="Pfam" id="PF13426">
    <property type="entry name" value="PAS_9"/>
    <property type="match status" value="1"/>
</dbReference>
<evidence type="ECO:0000259" key="2">
    <source>
        <dbReference type="PROSITE" id="PS50112"/>
    </source>
</evidence>
<dbReference type="CDD" id="cd01948">
    <property type="entry name" value="EAL"/>
    <property type="match status" value="1"/>
</dbReference>
<dbReference type="SUPFAM" id="SSF141868">
    <property type="entry name" value="EAL domain-like"/>
    <property type="match status" value="1"/>
</dbReference>
<dbReference type="Gene3D" id="3.20.20.450">
    <property type="entry name" value="EAL domain"/>
    <property type="match status" value="1"/>
</dbReference>
<dbReference type="InterPro" id="IPR029787">
    <property type="entry name" value="Nucleotide_cyclase"/>
</dbReference>
<feature type="domain" description="PAS" evidence="2">
    <location>
        <begin position="98"/>
        <end position="163"/>
    </location>
</feature>
<evidence type="ECO:0000259" key="4">
    <source>
        <dbReference type="PROSITE" id="PS50887"/>
    </source>
</evidence>
<dbReference type="NCBIfam" id="TIGR00254">
    <property type="entry name" value="GGDEF"/>
    <property type="match status" value="1"/>
</dbReference>
<sequence>KRNYFIINPTFGEKLLGIFPYLAVAVLIGFTLKEQTSSATLITGNCIAFVFVLIRHTIVRMQNKELTKTLKVFNNQLEQTVSQRTRDLINKSNDLVKNQERFKSLYEYHPDPILTIDSNGIVLNINQAGSMLLGKESAALIGKECFSIFLDEDKSELEAAIKKGKRCSSSSLQLRVKNNNEKDILFWYVTIVPIMIEGQTFGSYVMVKDITRMKQQQEEINYLAFHDTVTEIGNRIFFQQELDRSIKRVQKTQDKFGLLYIDLNRFKTINDTLGHSIGDRVLKEVAKRFRTCLSPTIPLARIGGDEFAIIVHNQTEQQLLNLCKTLFLITEEPFVVNQHSFYLSLSIGIAVYPFGGINTTTLLQHADIAMYSAKEKGNNAVCMYDETLSQKVTRRLRLEQDLPNAIENNELFLLYQPQIDSKEGKVIGAEALIRWQHPELGLISPFEFIPIAEETAQIISIGKWTLQKACRQLKEWHSAGFSNLKMGINLSAIEFEQKDFVQTIIYTIEEIGVPANSINLELTERIAMVDEKETLSKLKALKSFGVHLSIDDFGTDYSSLAYLPLYPIDILKIPREFVNRIGTSTDGSEIIQTIISLAHTLNMRVIAEGVETKEQLTVLQHNACYFIQGYYYSKPLKKGEFINFLKRKV</sequence>
<dbReference type="Pfam" id="PF00990">
    <property type="entry name" value="GGDEF"/>
    <property type="match status" value="1"/>
</dbReference>
<dbReference type="InterPro" id="IPR001633">
    <property type="entry name" value="EAL_dom"/>
</dbReference>
<dbReference type="SMART" id="SM00267">
    <property type="entry name" value="GGDEF"/>
    <property type="match status" value="1"/>
</dbReference>
<name>A0A9X6KTK1_BACTU</name>
<protein>
    <submittedName>
        <fullName evidence="5">GGDEF domain-containing protein</fullName>
    </submittedName>
</protein>
<feature type="domain" description="GGDEF" evidence="4">
    <location>
        <begin position="254"/>
        <end position="386"/>
    </location>
</feature>
<dbReference type="CDD" id="cd01949">
    <property type="entry name" value="GGDEF"/>
    <property type="match status" value="1"/>
</dbReference>
<dbReference type="SUPFAM" id="SSF55073">
    <property type="entry name" value="Nucleotide cyclase"/>
    <property type="match status" value="1"/>
</dbReference>
<dbReference type="NCBIfam" id="TIGR00229">
    <property type="entry name" value="sensory_box"/>
    <property type="match status" value="1"/>
</dbReference>
<feature type="domain" description="EAL" evidence="3">
    <location>
        <begin position="395"/>
        <end position="649"/>
    </location>
</feature>
<dbReference type="InterPro" id="IPR035965">
    <property type="entry name" value="PAS-like_dom_sf"/>
</dbReference>
<comment type="caution">
    <text evidence="5">The sequence shown here is derived from an EMBL/GenBank/DDBJ whole genome shotgun (WGS) entry which is preliminary data.</text>
</comment>
<evidence type="ECO:0000313" key="6">
    <source>
        <dbReference type="Proteomes" id="UP000195077"/>
    </source>
</evidence>
<keyword evidence="1" id="KW-1133">Transmembrane helix</keyword>
<reference evidence="5 6" key="1">
    <citation type="submission" date="2016-10" db="EMBL/GenBank/DDBJ databases">
        <title>Comparative genomics of Bacillus thuringiensis reveals a path to pathogens against multiple invertebrate hosts.</title>
        <authorList>
            <person name="Zheng J."/>
            <person name="Gao Q."/>
            <person name="Liu H."/>
            <person name="Peng D."/>
            <person name="Ruan L."/>
            <person name="Sun M."/>
        </authorList>
    </citation>
    <scope>NUCLEOTIDE SEQUENCE [LARGE SCALE GENOMIC DNA]</scope>
    <source>
        <strain evidence="5">I13</strain>
    </source>
</reference>
<dbReference type="InterPro" id="IPR052155">
    <property type="entry name" value="Biofilm_reg_signaling"/>
</dbReference>
<dbReference type="SUPFAM" id="SSF55785">
    <property type="entry name" value="PYP-like sensor domain (PAS domain)"/>
    <property type="match status" value="1"/>
</dbReference>
<dbReference type="EMBL" id="NFEN01000041">
    <property type="protein sequence ID" value="OUA29620.1"/>
    <property type="molecule type" value="Genomic_DNA"/>
</dbReference>
<dbReference type="RefSeq" id="WP_048549204.1">
    <property type="nucleotide sequence ID" value="NZ_NFEN01000041.1"/>
</dbReference>
<dbReference type="PANTHER" id="PTHR44757:SF2">
    <property type="entry name" value="BIOFILM ARCHITECTURE MAINTENANCE PROTEIN MBAA"/>
    <property type="match status" value="1"/>
</dbReference>
<dbReference type="InterPro" id="IPR000160">
    <property type="entry name" value="GGDEF_dom"/>
</dbReference>
<evidence type="ECO:0000259" key="3">
    <source>
        <dbReference type="PROSITE" id="PS50883"/>
    </source>
</evidence>
<dbReference type="Gene3D" id="3.30.450.20">
    <property type="entry name" value="PAS domain"/>
    <property type="match status" value="1"/>
</dbReference>
<dbReference type="PROSITE" id="PS50112">
    <property type="entry name" value="PAS"/>
    <property type="match status" value="1"/>
</dbReference>
<dbReference type="Pfam" id="PF00563">
    <property type="entry name" value="EAL"/>
    <property type="match status" value="1"/>
</dbReference>
<keyword evidence="1" id="KW-0472">Membrane</keyword>
<evidence type="ECO:0000256" key="1">
    <source>
        <dbReference type="SAM" id="Phobius"/>
    </source>
</evidence>
<proteinExistence type="predicted"/>
<accession>A0A9X6KTK1</accession>
<dbReference type="FunFam" id="3.20.20.450:FF:000001">
    <property type="entry name" value="Cyclic di-GMP phosphodiesterase yahA"/>
    <property type="match status" value="1"/>
</dbReference>
<dbReference type="SMART" id="SM00091">
    <property type="entry name" value="PAS"/>
    <property type="match status" value="1"/>
</dbReference>
<dbReference type="InterPro" id="IPR035919">
    <property type="entry name" value="EAL_sf"/>
</dbReference>
<keyword evidence="1" id="KW-0812">Transmembrane</keyword>